<dbReference type="EMBL" id="BONI01000112">
    <property type="protein sequence ID" value="GIG11070.1"/>
    <property type="molecule type" value="Genomic_DNA"/>
</dbReference>
<gene>
    <name evidence="1" type="ORF">Cco03nite_77700</name>
</gene>
<accession>A0A8J3LE82</accession>
<protein>
    <submittedName>
        <fullName evidence="1">Uncharacterized protein</fullName>
    </submittedName>
</protein>
<dbReference type="AlphaFoldDB" id="A0A8J3LE82"/>
<reference evidence="1 2" key="1">
    <citation type="submission" date="2021-01" db="EMBL/GenBank/DDBJ databases">
        <title>Whole genome shotgun sequence of Catellatospora coxensis NBRC 107359.</title>
        <authorList>
            <person name="Komaki H."/>
            <person name="Tamura T."/>
        </authorList>
    </citation>
    <scope>NUCLEOTIDE SEQUENCE [LARGE SCALE GENOMIC DNA]</scope>
    <source>
        <strain evidence="1 2">NBRC 107359</strain>
    </source>
</reference>
<name>A0A8J3LE82_9ACTN</name>
<evidence type="ECO:0000313" key="2">
    <source>
        <dbReference type="Proteomes" id="UP000630887"/>
    </source>
</evidence>
<evidence type="ECO:0000313" key="1">
    <source>
        <dbReference type="EMBL" id="GIG11070.1"/>
    </source>
</evidence>
<organism evidence="1 2">
    <name type="scientific">Catellatospora coxensis</name>
    <dbReference type="NCBI Taxonomy" id="310354"/>
    <lineage>
        <taxon>Bacteria</taxon>
        <taxon>Bacillati</taxon>
        <taxon>Actinomycetota</taxon>
        <taxon>Actinomycetes</taxon>
        <taxon>Micromonosporales</taxon>
        <taxon>Micromonosporaceae</taxon>
        <taxon>Catellatospora</taxon>
    </lineage>
</organism>
<sequence>MVLAGVAGYVAYRLFKVESERDRKADYFQKELAEEKSREQAASVGFWHDYEKRTIAVLNASKLPIYAVVITRGGETVAGISIVGWMRSFAALRPGESIELSISDHYDEDGDINTTGYRIWFDDNSNKRWVRSLDGDLRRFHPDAIRDFFAHGEGRV</sequence>
<proteinExistence type="predicted"/>
<comment type="caution">
    <text evidence="1">The sequence shown here is derived from an EMBL/GenBank/DDBJ whole genome shotgun (WGS) entry which is preliminary data.</text>
</comment>
<keyword evidence="2" id="KW-1185">Reference proteome</keyword>
<dbReference type="Proteomes" id="UP000630887">
    <property type="component" value="Unassembled WGS sequence"/>
</dbReference>